<feature type="domain" description="Conserved oligomeric complex COG6 N-terminal" evidence="11">
    <location>
        <begin position="18"/>
        <end position="90"/>
    </location>
</feature>
<evidence type="ECO:0000256" key="10">
    <source>
        <dbReference type="SAM" id="MobiDB-lite"/>
    </source>
</evidence>
<comment type="subcellular location">
    <subcellularLocation>
        <location evidence="1 9">Golgi apparatus membrane</location>
        <topology evidence="1 9">Peripheral membrane protein</topology>
    </subcellularLocation>
</comment>
<dbReference type="STRING" id="69332.A0A388K8S6"/>
<evidence type="ECO:0000313" key="13">
    <source>
        <dbReference type="EMBL" id="GBG66458.1"/>
    </source>
</evidence>
<evidence type="ECO:0000256" key="5">
    <source>
        <dbReference type="ARBA" id="ARBA00022927"/>
    </source>
</evidence>
<keyword evidence="5 9" id="KW-0653">Protein transport</keyword>
<feature type="compositionally biased region" description="Acidic residues" evidence="10">
    <location>
        <begin position="184"/>
        <end position="195"/>
    </location>
</feature>
<dbReference type="GO" id="GO:0006891">
    <property type="term" value="P:intra-Golgi vesicle-mediated transport"/>
    <property type="evidence" value="ECO:0007669"/>
    <property type="project" value="UniProtKB-UniRule"/>
</dbReference>
<comment type="similarity">
    <text evidence="2 9">Belongs to the COG6 family.</text>
</comment>
<dbReference type="EMBL" id="BFEA01000074">
    <property type="protein sequence ID" value="GBG66458.1"/>
    <property type="molecule type" value="Genomic_DNA"/>
</dbReference>
<organism evidence="13 14">
    <name type="scientific">Chara braunii</name>
    <name type="common">Braun's stonewort</name>
    <dbReference type="NCBI Taxonomy" id="69332"/>
    <lineage>
        <taxon>Eukaryota</taxon>
        <taxon>Viridiplantae</taxon>
        <taxon>Streptophyta</taxon>
        <taxon>Charophyceae</taxon>
        <taxon>Charales</taxon>
        <taxon>Characeae</taxon>
        <taxon>Chara</taxon>
    </lineage>
</organism>
<evidence type="ECO:0000256" key="9">
    <source>
        <dbReference type="RuleBase" id="RU365075"/>
    </source>
</evidence>
<dbReference type="Gramene" id="GBG66458">
    <property type="protein sequence ID" value="GBG66458"/>
    <property type="gene ID" value="CBR_g61501"/>
</dbReference>
<proteinExistence type="inferred from homology"/>
<comment type="function">
    <text evidence="9">Required for normal Golgi function.</text>
</comment>
<feature type="region of interest" description="Disordered" evidence="10">
    <location>
        <begin position="183"/>
        <end position="244"/>
    </location>
</feature>
<protein>
    <recommendedName>
        <fullName evidence="3 9">Conserved oligomeric Golgi complex subunit 6</fullName>
        <shortName evidence="9">COG complex subunit 6</shortName>
    </recommendedName>
    <alternativeName>
        <fullName evidence="8 9">Component of oligomeric Golgi complex 6</fullName>
    </alternativeName>
</protein>
<dbReference type="InterPro" id="IPR048368">
    <property type="entry name" value="COG6_N"/>
</dbReference>
<evidence type="ECO:0000256" key="8">
    <source>
        <dbReference type="ARBA" id="ARBA00031348"/>
    </source>
</evidence>
<accession>A0A388K8S6</accession>
<dbReference type="PANTHER" id="PTHR21506:SF0">
    <property type="entry name" value="CONSERVED OLIGOMERIC GOLGI COMPLEX SUBUNIT 6"/>
    <property type="match status" value="1"/>
</dbReference>
<dbReference type="OrthoDB" id="1682647at2759"/>
<evidence type="ECO:0000256" key="7">
    <source>
        <dbReference type="ARBA" id="ARBA00023136"/>
    </source>
</evidence>
<evidence type="ECO:0000259" key="12">
    <source>
        <dbReference type="Pfam" id="PF20653"/>
    </source>
</evidence>
<feature type="compositionally biased region" description="Basic and acidic residues" evidence="10">
    <location>
        <begin position="196"/>
        <end position="210"/>
    </location>
</feature>
<feature type="compositionally biased region" description="Acidic residues" evidence="10">
    <location>
        <begin position="211"/>
        <end position="233"/>
    </location>
</feature>
<keyword evidence="6 9" id="KW-0333">Golgi apparatus</keyword>
<evidence type="ECO:0000256" key="6">
    <source>
        <dbReference type="ARBA" id="ARBA00023034"/>
    </source>
</evidence>
<dbReference type="Proteomes" id="UP000265515">
    <property type="component" value="Unassembled WGS sequence"/>
</dbReference>
<dbReference type="AlphaFoldDB" id="A0A388K8S6"/>
<dbReference type="InterPro" id="IPR048369">
    <property type="entry name" value="COG6_C"/>
</dbReference>
<evidence type="ECO:0000256" key="2">
    <source>
        <dbReference type="ARBA" id="ARBA00011023"/>
    </source>
</evidence>
<reference evidence="13 14" key="1">
    <citation type="journal article" date="2018" name="Cell">
        <title>The Chara Genome: Secondary Complexity and Implications for Plant Terrestrialization.</title>
        <authorList>
            <person name="Nishiyama T."/>
            <person name="Sakayama H."/>
            <person name="Vries J.D."/>
            <person name="Buschmann H."/>
            <person name="Saint-Marcoux D."/>
            <person name="Ullrich K.K."/>
            <person name="Haas F.B."/>
            <person name="Vanderstraeten L."/>
            <person name="Becker D."/>
            <person name="Lang D."/>
            <person name="Vosolsobe S."/>
            <person name="Rombauts S."/>
            <person name="Wilhelmsson P.K.I."/>
            <person name="Janitza P."/>
            <person name="Kern R."/>
            <person name="Heyl A."/>
            <person name="Rumpler F."/>
            <person name="Villalobos L.I.A.C."/>
            <person name="Clay J.M."/>
            <person name="Skokan R."/>
            <person name="Toyoda A."/>
            <person name="Suzuki Y."/>
            <person name="Kagoshima H."/>
            <person name="Schijlen E."/>
            <person name="Tajeshwar N."/>
            <person name="Catarino B."/>
            <person name="Hetherington A.J."/>
            <person name="Saltykova A."/>
            <person name="Bonnot C."/>
            <person name="Breuninger H."/>
            <person name="Symeonidi A."/>
            <person name="Radhakrishnan G.V."/>
            <person name="Van Nieuwerburgh F."/>
            <person name="Deforce D."/>
            <person name="Chang C."/>
            <person name="Karol K.G."/>
            <person name="Hedrich R."/>
            <person name="Ulvskov P."/>
            <person name="Glockner G."/>
            <person name="Delwiche C.F."/>
            <person name="Petrasek J."/>
            <person name="Van de Peer Y."/>
            <person name="Friml J."/>
            <person name="Beilby M."/>
            <person name="Dolan L."/>
            <person name="Kohara Y."/>
            <person name="Sugano S."/>
            <person name="Fujiyama A."/>
            <person name="Delaux P.-M."/>
            <person name="Quint M."/>
            <person name="TheiBen G."/>
            <person name="Hagemann M."/>
            <person name="Harholt J."/>
            <person name="Dunand C."/>
            <person name="Zachgo S."/>
            <person name="Langdale J."/>
            <person name="Maumus F."/>
            <person name="Straeten D.V.D."/>
            <person name="Gould S.B."/>
            <person name="Rensing S.A."/>
        </authorList>
    </citation>
    <scope>NUCLEOTIDE SEQUENCE [LARGE SCALE GENOMIC DNA]</scope>
    <source>
        <strain evidence="13 14">S276</strain>
    </source>
</reference>
<comment type="caution">
    <text evidence="13">The sequence shown here is derived from an EMBL/GenBank/DDBJ whole genome shotgun (WGS) entry which is preliminary data.</text>
</comment>
<dbReference type="InterPro" id="IPR010490">
    <property type="entry name" value="COG6"/>
</dbReference>
<keyword evidence="4 9" id="KW-0813">Transport</keyword>
<dbReference type="GO" id="GO:0015031">
    <property type="term" value="P:protein transport"/>
    <property type="evidence" value="ECO:0007669"/>
    <property type="project" value="UniProtKB-KW"/>
</dbReference>
<evidence type="ECO:0000256" key="4">
    <source>
        <dbReference type="ARBA" id="ARBA00022448"/>
    </source>
</evidence>
<evidence type="ECO:0000259" key="11">
    <source>
        <dbReference type="Pfam" id="PF06419"/>
    </source>
</evidence>
<comment type="subunit">
    <text evidence="9">Component of the conserved oligomeric Golgi complex.</text>
</comment>
<evidence type="ECO:0000313" key="14">
    <source>
        <dbReference type="Proteomes" id="UP000265515"/>
    </source>
</evidence>
<dbReference type="Pfam" id="PF06419">
    <property type="entry name" value="COG6_N"/>
    <property type="match status" value="1"/>
</dbReference>
<dbReference type="SMART" id="SM01087">
    <property type="entry name" value="COG6"/>
    <property type="match status" value="1"/>
</dbReference>
<dbReference type="Pfam" id="PF20653">
    <property type="entry name" value="COG6_C"/>
    <property type="match status" value="1"/>
</dbReference>
<dbReference type="PANTHER" id="PTHR21506">
    <property type="entry name" value="COMPONENT OF OLIGOMERIC GOLGI COMPLEX 6"/>
    <property type="match status" value="1"/>
</dbReference>
<name>A0A388K8S6_CHABU</name>
<dbReference type="GO" id="GO:0017119">
    <property type="term" value="C:Golgi transport complex"/>
    <property type="evidence" value="ECO:0007669"/>
    <property type="project" value="UniProtKB-UniRule"/>
</dbReference>
<feature type="domain" description="Conserved Oligomeric Golgi complex subunit 6 C-terminal" evidence="12">
    <location>
        <begin position="121"/>
        <end position="185"/>
    </location>
</feature>
<evidence type="ECO:0000256" key="3">
    <source>
        <dbReference type="ARBA" id="ARBA00020973"/>
    </source>
</evidence>
<keyword evidence="7 9" id="KW-0472">Membrane</keyword>
<evidence type="ECO:0000256" key="1">
    <source>
        <dbReference type="ARBA" id="ARBA00004395"/>
    </source>
</evidence>
<feature type="compositionally biased region" description="Gly residues" evidence="10">
    <location>
        <begin position="234"/>
        <end position="244"/>
    </location>
</feature>
<sequence length="244" mass="27148">MNRTVFASRVDRESPYGSALDAVETEVGGLSACCERISASLNSCSALTGNMVAATERLKQELDNVTNRQEEVSTFLHNYQLTPEEVSALRDEELDEGFFKALSRVQEIHANCKVLLRTHHQRAGLELMDVMAVYQEGAYERLCRWVQTECRSLGDNDTPEVSELLKTAARSLRERPVLFKYCAEEADDDGEEDLEERGKAEEGMSEREEKEDPEDDDGEGGLEDDDGKEDLEDGGGGGDEGGRR</sequence>
<keyword evidence="14" id="KW-1185">Reference proteome</keyword>
<gene>
    <name evidence="13" type="ORF">CBR_g61501</name>
</gene>
<dbReference type="GO" id="GO:0000139">
    <property type="term" value="C:Golgi membrane"/>
    <property type="evidence" value="ECO:0007669"/>
    <property type="project" value="UniProtKB-SubCell"/>
</dbReference>